<keyword evidence="3 7" id="KW-0479">Metal-binding</keyword>
<evidence type="ECO:0000313" key="9">
    <source>
        <dbReference type="Proteomes" id="UP000198967"/>
    </source>
</evidence>
<dbReference type="STRING" id="366584.SAMN05216377_111135"/>
<sequence length="402" mass="45481">MSDELIWDPADPGHIADPYPAYARLRREAPLWRHPYAWVLSRYDDVEAALRDRRLLNHGLQGENLLERLMAGLTPPIGERTRAHQRPWILFQSGQHHTMMRRALSKGFGPRSMERARHHVGRVVDDLVGRIRDEPSVEFVESVAVSLPIAVICELFAVPAELRPSLRNLLNPLARTMGGVVMTDVSISEVDAAVAAFEDAMRELITFRRRRPGDDMISLMIQGEEAFVDERDVLSNLGVLLFAGHETTVGLLANGLLALLRHPEQRALLLREPELVPHAVEEMLRYDAPAHRVARVVHEPVEIRGRRLERGELVWLMIGAANRDEDRWEDASSFDIRRPSPQPLSFGKGAHFCIGAPLARMEAQLAFPKVLDALRGYELRTEPVAYNPSATLRAPRELWLSR</sequence>
<dbReference type="Gene3D" id="1.10.630.10">
    <property type="entry name" value="Cytochrome P450"/>
    <property type="match status" value="1"/>
</dbReference>
<dbReference type="PANTHER" id="PTHR46696:SF1">
    <property type="entry name" value="CYTOCHROME P450 YJIB-RELATED"/>
    <property type="match status" value="1"/>
</dbReference>
<evidence type="ECO:0000256" key="2">
    <source>
        <dbReference type="ARBA" id="ARBA00022617"/>
    </source>
</evidence>
<comment type="similarity">
    <text evidence="1 7">Belongs to the cytochrome P450 family.</text>
</comment>
<evidence type="ECO:0000313" key="8">
    <source>
        <dbReference type="EMBL" id="SDG38743.1"/>
    </source>
</evidence>
<protein>
    <recommendedName>
        <fullName evidence="10">Cytochrome P450</fullName>
    </recommendedName>
</protein>
<evidence type="ECO:0000256" key="1">
    <source>
        <dbReference type="ARBA" id="ARBA00010617"/>
    </source>
</evidence>
<reference evidence="8 9" key="1">
    <citation type="submission" date="2016-10" db="EMBL/GenBank/DDBJ databases">
        <authorList>
            <person name="de Groot N.N."/>
        </authorList>
    </citation>
    <scope>NUCLEOTIDE SEQUENCE [LARGE SCALE GENOMIC DNA]</scope>
    <source>
        <strain evidence="8 9">CGMCC 4.3143</strain>
    </source>
</reference>
<dbReference type="PANTHER" id="PTHR46696">
    <property type="entry name" value="P450, PUTATIVE (EUROFUNG)-RELATED"/>
    <property type="match status" value="1"/>
</dbReference>
<evidence type="ECO:0000256" key="5">
    <source>
        <dbReference type="ARBA" id="ARBA00023004"/>
    </source>
</evidence>
<evidence type="ECO:0000256" key="6">
    <source>
        <dbReference type="ARBA" id="ARBA00023033"/>
    </source>
</evidence>
<dbReference type="InterPro" id="IPR036396">
    <property type="entry name" value="Cyt_P450_sf"/>
</dbReference>
<evidence type="ECO:0000256" key="7">
    <source>
        <dbReference type="RuleBase" id="RU000461"/>
    </source>
</evidence>
<evidence type="ECO:0000256" key="4">
    <source>
        <dbReference type="ARBA" id="ARBA00023002"/>
    </source>
</evidence>
<dbReference type="GO" id="GO:0005506">
    <property type="term" value="F:iron ion binding"/>
    <property type="evidence" value="ECO:0007669"/>
    <property type="project" value="InterPro"/>
</dbReference>
<dbReference type="PRINTS" id="PR00359">
    <property type="entry name" value="BP450"/>
</dbReference>
<organism evidence="8 9">
    <name type="scientific">Pseudonocardia oroxyli</name>
    <dbReference type="NCBI Taxonomy" id="366584"/>
    <lineage>
        <taxon>Bacteria</taxon>
        <taxon>Bacillati</taxon>
        <taxon>Actinomycetota</taxon>
        <taxon>Actinomycetes</taxon>
        <taxon>Pseudonocardiales</taxon>
        <taxon>Pseudonocardiaceae</taxon>
        <taxon>Pseudonocardia</taxon>
    </lineage>
</organism>
<dbReference type="CDD" id="cd20625">
    <property type="entry name" value="CYP164-like"/>
    <property type="match status" value="1"/>
</dbReference>
<dbReference type="InterPro" id="IPR001128">
    <property type="entry name" value="Cyt_P450"/>
</dbReference>
<name>A0A1G7TU23_PSEOR</name>
<dbReference type="InterPro" id="IPR017972">
    <property type="entry name" value="Cyt_P450_CS"/>
</dbReference>
<dbReference type="PROSITE" id="PS00086">
    <property type="entry name" value="CYTOCHROME_P450"/>
    <property type="match status" value="1"/>
</dbReference>
<dbReference type="Proteomes" id="UP000198967">
    <property type="component" value="Unassembled WGS sequence"/>
</dbReference>
<keyword evidence="6 7" id="KW-0503">Monooxygenase</keyword>
<evidence type="ECO:0000256" key="3">
    <source>
        <dbReference type="ARBA" id="ARBA00022723"/>
    </source>
</evidence>
<dbReference type="EMBL" id="FNBE01000011">
    <property type="protein sequence ID" value="SDG38743.1"/>
    <property type="molecule type" value="Genomic_DNA"/>
</dbReference>
<dbReference type="InterPro" id="IPR002397">
    <property type="entry name" value="Cyt_P450_B"/>
</dbReference>
<gene>
    <name evidence="8" type="ORF">SAMN05216377_111135</name>
</gene>
<dbReference type="Pfam" id="PF00067">
    <property type="entry name" value="p450"/>
    <property type="match status" value="1"/>
</dbReference>
<dbReference type="GO" id="GO:0016705">
    <property type="term" value="F:oxidoreductase activity, acting on paired donors, with incorporation or reduction of molecular oxygen"/>
    <property type="evidence" value="ECO:0007669"/>
    <property type="project" value="InterPro"/>
</dbReference>
<evidence type="ECO:0008006" key="10">
    <source>
        <dbReference type="Google" id="ProtNLM"/>
    </source>
</evidence>
<dbReference type="GO" id="GO:0004497">
    <property type="term" value="F:monooxygenase activity"/>
    <property type="evidence" value="ECO:0007669"/>
    <property type="project" value="UniProtKB-KW"/>
</dbReference>
<dbReference type="RefSeq" id="WP_176921392.1">
    <property type="nucleotide sequence ID" value="NZ_FNBE01000011.1"/>
</dbReference>
<keyword evidence="2 7" id="KW-0349">Heme</keyword>
<keyword evidence="4 7" id="KW-0560">Oxidoreductase</keyword>
<keyword evidence="5 7" id="KW-0408">Iron</keyword>
<dbReference type="FunFam" id="1.10.630.10:FF:000018">
    <property type="entry name" value="Cytochrome P450 monooxygenase"/>
    <property type="match status" value="1"/>
</dbReference>
<dbReference type="GO" id="GO:0020037">
    <property type="term" value="F:heme binding"/>
    <property type="evidence" value="ECO:0007669"/>
    <property type="project" value="InterPro"/>
</dbReference>
<proteinExistence type="inferred from homology"/>
<accession>A0A1G7TU23</accession>
<dbReference type="AlphaFoldDB" id="A0A1G7TU23"/>
<dbReference type="SUPFAM" id="SSF48264">
    <property type="entry name" value="Cytochrome P450"/>
    <property type="match status" value="1"/>
</dbReference>
<keyword evidence="9" id="KW-1185">Reference proteome</keyword>